<dbReference type="EMBL" id="GEBQ01027154">
    <property type="protein sequence ID" value="JAT12823.1"/>
    <property type="molecule type" value="Transcribed_RNA"/>
</dbReference>
<accession>A0A1B6KMZ9</accession>
<organism evidence="1">
    <name type="scientific">Graphocephala atropunctata</name>
    <dbReference type="NCBI Taxonomy" id="36148"/>
    <lineage>
        <taxon>Eukaryota</taxon>
        <taxon>Metazoa</taxon>
        <taxon>Ecdysozoa</taxon>
        <taxon>Arthropoda</taxon>
        <taxon>Hexapoda</taxon>
        <taxon>Insecta</taxon>
        <taxon>Pterygota</taxon>
        <taxon>Neoptera</taxon>
        <taxon>Paraneoptera</taxon>
        <taxon>Hemiptera</taxon>
        <taxon>Auchenorrhyncha</taxon>
        <taxon>Membracoidea</taxon>
        <taxon>Cicadellidae</taxon>
        <taxon>Cicadellinae</taxon>
        <taxon>Cicadellini</taxon>
        <taxon>Graphocephala</taxon>
    </lineage>
</organism>
<gene>
    <name evidence="1" type="ORF">g.7031</name>
</gene>
<evidence type="ECO:0000313" key="1">
    <source>
        <dbReference type="EMBL" id="JAT12823.1"/>
    </source>
</evidence>
<protein>
    <submittedName>
        <fullName evidence="1">Uncharacterized protein</fullName>
    </submittedName>
</protein>
<reference evidence="1" key="1">
    <citation type="submission" date="2015-11" db="EMBL/GenBank/DDBJ databases">
        <title>De novo transcriptome assembly of four potential Pierce s Disease insect vectors from Arizona vineyards.</title>
        <authorList>
            <person name="Tassone E.E."/>
        </authorList>
    </citation>
    <scope>NUCLEOTIDE SEQUENCE</scope>
</reference>
<name>A0A1B6KMZ9_9HEMI</name>
<dbReference type="AlphaFoldDB" id="A0A1B6KMZ9"/>
<sequence length="135" mass="15833">MPQYHDRDGCTDYRRECRTTQNVYECPPPPPVKPPVLNCEPINVSQKKKYKYTANEKGEGSGDNLSGWMHDEYLSLAKELSDLRQLTCEKTGEDDPDNRDLLQARNYVLDRLAEMLAKREEIERRMKQKKQKNQN</sequence>
<proteinExistence type="predicted"/>